<reference evidence="3" key="1">
    <citation type="submission" date="2018-12" db="EMBL/GenBank/DDBJ databases">
        <title>Tengunoibacter tsumagoiensis gen. nov., sp. nov., Dictyobacter kobayashii sp. nov., D. alpinus sp. nov., and D. joshuensis sp. nov. and description of Dictyobacteraceae fam. nov. within the order Ktedonobacterales isolated from Tengu-no-mugimeshi.</title>
        <authorList>
            <person name="Wang C.M."/>
            <person name="Zheng Y."/>
            <person name="Sakai Y."/>
            <person name="Toyoda A."/>
            <person name="Minakuchi Y."/>
            <person name="Abe K."/>
            <person name="Yokota A."/>
            <person name="Yabe S."/>
        </authorList>
    </citation>
    <scope>NUCLEOTIDE SEQUENCE [LARGE SCALE GENOMIC DNA]</scope>
    <source>
        <strain evidence="3">Uno3</strain>
    </source>
</reference>
<evidence type="ECO:0000313" key="3">
    <source>
        <dbReference type="Proteomes" id="UP000287352"/>
    </source>
</evidence>
<protein>
    <recommendedName>
        <fullName evidence="1">Peptidase C51 domain-containing protein</fullName>
    </recommendedName>
</protein>
<dbReference type="SUPFAM" id="SSF54001">
    <property type="entry name" value="Cysteine proteinases"/>
    <property type="match status" value="1"/>
</dbReference>
<dbReference type="Proteomes" id="UP000287352">
    <property type="component" value="Unassembled WGS sequence"/>
</dbReference>
<dbReference type="AlphaFoldDB" id="A0A402A0C8"/>
<comment type="caution">
    <text evidence="2">The sequence shown here is derived from an EMBL/GenBank/DDBJ whole genome shotgun (WGS) entry which is preliminary data.</text>
</comment>
<evidence type="ECO:0000259" key="1">
    <source>
        <dbReference type="PROSITE" id="PS50911"/>
    </source>
</evidence>
<gene>
    <name evidence="2" type="ORF">KTT_23780</name>
</gene>
<dbReference type="InterPro" id="IPR038765">
    <property type="entry name" value="Papain-like_cys_pep_sf"/>
</dbReference>
<keyword evidence="3" id="KW-1185">Reference proteome</keyword>
<feature type="domain" description="Peptidase C51" evidence="1">
    <location>
        <begin position="98"/>
        <end position="226"/>
    </location>
</feature>
<organism evidence="2 3">
    <name type="scientific">Tengunoibacter tsumagoiensis</name>
    <dbReference type="NCBI Taxonomy" id="2014871"/>
    <lineage>
        <taxon>Bacteria</taxon>
        <taxon>Bacillati</taxon>
        <taxon>Chloroflexota</taxon>
        <taxon>Ktedonobacteria</taxon>
        <taxon>Ktedonobacterales</taxon>
        <taxon>Dictyobacteraceae</taxon>
        <taxon>Tengunoibacter</taxon>
    </lineage>
</organism>
<accession>A0A402A0C8</accession>
<proteinExistence type="predicted"/>
<dbReference type="OrthoDB" id="162811at2"/>
<dbReference type="EMBL" id="BIFR01000001">
    <property type="protein sequence ID" value="GCE12519.1"/>
    <property type="molecule type" value="Genomic_DNA"/>
</dbReference>
<name>A0A402A0C8_9CHLR</name>
<sequence length="255" mass="26974">MLRFIGFLVAASLIPVVLIVVLVAILLSALGSGLESTGTGGLTGTPLLFTACPTARSTACTSSQKMTAVAQAAALLQDHTWGIRANMYDRFDPVVAPVYRFWINTCGTGHQICDEAASGNLQCVEFVTGAFYLAGDDLPAVGNGIDFWPLYQHLDGWTEIPVGTGWPHPGDMMVWSGGDFGHVAVVTETVLPVDGKTGSVTVAQANAPGTRWDAAHADQPGNWYRMLLHADGSISTWPGYTVLGFVRQTTSSSVS</sequence>
<dbReference type="PROSITE" id="PS50911">
    <property type="entry name" value="CHAP"/>
    <property type="match status" value="1"/>
</dbReference>
<dbReference type="InterPro" id="IPR007921">
    <property type="entry name" value="CHAP_dom"/>
</dbReference>
<dbReference type="RefSeq" id="WP_126580131.1">
    <property type="nucleotide sequence ID" value="NZ_BIFR01000001.1"/>
</dbReference>
<dbReference type="Gene3D" id="3.90.1720.10">
    <property type="entry name" value="endopeptidase domain like (from Nostoc punctiforme)"/>
    <property type="match status" value="1"/>
</dbReference>
<evidence type="ECO:0000313" key="2">
    <source>
        <dbReference type="EMBL" id="GCE12519.1"/>
    </source>
</evidence>
<dbReference type="Pfam" id="PF05257">
    <property type="entry name" value="CHAP"/>
    <property type="match status" value="1"/>
</dbReference>